<dbReference type="Proteomes" id="UP001153334">
    <property type="component" value="Unassembled WGS sequence"/>
</dbReference>
<evidence type="ECO:0000313" key="1">
    <source>
        <dbReference type="EMBL" id="KAJ8121293.1"/>
    </source>
</evidence>
<accession>A0ACC2J1G4</accession>
<organism evidence="1 2">
    <name type="scientific">Nemania bipapillata</name>
    <dbReference type="NCBI Taxonomy" id="110536"/>
    <lineage>
        <taxon>Eukaryota</taxon>
        <taxon>Fungi</taxon>
        <taxon>Dikarya</taxon>
        <taxon>Ascomycota</taxon>
        <taxon>Pezizomycotina</taxon>
        <taxon>Sordariomycetes</taxon>
        <taxon>Xylariomycetidae</taxon>
        <taxon>Xylariales</taxon>
        <taxon>Xylariaceae</taxon>
        <taxon>Nemania</taxon>
    </lineage>
</organism>
<comment type="caution">
    <text evidence="1">The sequence shown here is derived from an EMBL/GenBank/DDBJ whole genome shotgun (WGS) entry which is preliminary data.</text>
</comment>
<name>A0ACC2J1G4_9PEZI</name>
<sequence>MRNLPTPTPSYSTSPSSHPGYPPSQQPHSQCTPLSNGFLATIPSISPAAFALATALSTPKLLIHVFIGDRLAQLADSDDMPTSTRIVNYLSILFGGVVGVSVGWFVYQRTMRRAKELALEEAAATDGNGVLLSDEFDYNDVEEGVLGPAQARRSGESDAAALMDDDDISLWDTTEEPHGAYRDDDDLDTSDRRADGESTSKHTDGK</sequence>
<reference evidence="1" key="1">
    <citation type="submission" date="2022-11" db="EMBL/GenBank/DDBJ databases">
        <title>Genome Sequence of Nemania bipapillata.</title>
        <authorList>
            <person name="Buettner E."/>
        </authorList>
    </citation>
    <scope>NUCLEOTIDE SEQUENCE</scope>
    <source>
        <strain evidence="1">CP14</strain>
    </source>
</reference>
<evidence type="ECO:0000313" key="2">
    <source>
        <dbReference type="Proteomes" id="UP001153334"/>
    </source>
</evidence>
<gene>
    <name evidence="1" type="ORF">ONZ43_g2215</name>
</gene>
<dbReference type="EMBL" id="JAPESX010000440">
    <property type="protein sequence ID" value="KAJ8121293.1"/>
    <property type="molecule type" value="Genomic_DNA"/>
</dbReference>
<proteinExistence type="predicted"/>
<protein>
    <submittedName>
        <fullName evidence="1">Uncharacterized protein</fullName>
    </submittedName>
</protein>
<keyword evidence="2" id="KW-1185">Reference proteome</keyword>